<evidence type="ECO:0000259" key="2">
    <source>
        <dbReference type="PROSITE" id="PS50003"/>
    </source>
</evidence>
<dbReference type="SUPFAM" id="SSF50729">
    <property type="entry name" value="PH domain-like"/>
    <property type="match status" value="1"/>
</dbReference>
<dbReference type="Proteomes" id="UP000593565">
    <property type="component" value="Unassembled WGS sequence"/>
</dbReference>
<accession>A0A7J6AQ86</accession>
<dbReference type="InterPro" id="IPR001849">
    <property type="entry name" value="PH_domain"/>
</dbReference>
<dbReference type="InterPro" id="IPR011993">
    <property type="entry name" value="PH-like_dom_sf"/>
</dbReference>
<proteinExistence type="predicted"/>
<reference evidence="3 4" key="1">
    <citation type="submission" date="2020-02" db="EMBL/GenBank/DDBJ databases">
        <title>A chromosome-scale genome assembly of the black bullhead catfish (Ameiurus melas).</title>
        <authorList>
            <person name="Wen M."/>
            <person name="Zham M."/>
            <person name="Cabau C."/>
            <person name="Klopp C."/>
            <person name="Donnadieu C."/>
            <person name="Roques C."/>
            <person name="Bouchez O."/>
            <person name="Lampietro C."/>
            <person name="Jouanno E."/>
            <person name="Herpin A."/>
            <person name="Louis A."/>
            <person name="Berthelot C."/>
            <person name="Parey E."/>
            <person name="Roest-Crollius H."/>
            <person name="Braasch I."/>
            <person name="Postlethwait J."/>
            <person name="Robinson-Rechavi M."/>
            <person name="Echchiki A."/>
            <person name="Begum T."/>
            <person name="Montfort J."/>
            <person name="Schartl M."/>
            <person name="Bobe J."/>
            <person name="Guiguen Y."/>
        </authorList>
    </citation>
    <scope>NUCLEOTIDE SEQUENCE [LARGE SCALE GENOMIC DNA]</scope>
    <source>
        <strain evidence="3">M_S1</strain>
        <tissue evidence="3">Blood</tissue>
    </source>
</reference>
<dbReference type="Pfam" id="PF00169">
    <property type="entry name" value="PH"/>
    <property type="match status" value="1"/>
</dbReference>
<evidence type="ECO:0000313" key="3">
    <source>
        <dbReference type="EMBL" id="KAF4085053.1"/>
    </source>
</evidence>
<dbReference type="PANTHER" id="PTHR47014">
    <property type="entry name" value="PLECKSTRIN HOMOLOGY DOMAIN-CONTAINING FAMILY S MEMBER 1"/>
    <property type="match status" value="1"/>
</dbReference>
<dbReference type="PANTHER" id="PTHR47014:SF1">
    <property type="entry name" value="PLECKSTRIN HOMOLOGY DOMAIN-CONTAINING FAMILY S MEMBER 1"/>
    <property type="match status" value="1"/>
</dbReference>
<dbReference type="PROSITE" id="PS50003">
    <property type="entry name" value="PH_DOMAIN"/>
    <property type="match status" value="1"/>
</dbReference>
<sequence>MSCPRTINFCFSIDYYSIQMFSKHRNSDNPDPSFCELPADMEDVQSGYMFKSPLQTILFKSLKSWKRRFFVLSKTSANHYQLKFFKDGNRKEKPLGQINLYQVSLLYRQAESHPNSQWIQRTFKCSPSCVLYMKVPDREYFLVGQNSDEMDEWFNAIFKVLNTHVPTPPDSEEIRKFRSISEPTSVLYCDQNSPEDQEQKETDPSPSFSIRQSAPEVLYSHYDYPKNYMMTSFTESEDSEQDEEDDMKTNKECETEGDSSHYMDMKSVEEALKQIEDPLLPPANLEGNHSLENSYLQTGNEENSTALNGQISSGSETSIPVEEEIYVNQHELKNSLIISEEAGKLCVSNWKHTQSSVLFHEGDQILALNDLLTDSLEELQTYLKRLAKDQVKLTILRQPGSQPLRGCYT</sequence>
<keyword evidence="4" id="KW-1185">Reference proteome</keyword>
<feature type="compositionally biased region" description="Acidic residues" evidence="1">
    <location>
        <begin position="235"/>
        <end position="246"/>
    </location>
</feature>
<feature type="region of interest" description="Disordered" evidence="1">
    <location>
        <begin position="234"/>
        <end position="260"/>
    </location>
</feature>
<protein>
    <recommendedName>
        <fullName evidence="2">PH domain-containing protein</fullName>
    </recommendedName>
</protein>
<dbReference type="AlphaFoldDB" id="A0A7J6AQ86"/>
<comment type="caution">
    <text evidence="3">The sequence shown here is derived from an EMBL/GenBank/DDBJ whole genome shotgun (WGS) entry which is preliminary data.</text>
</comment>
<dbReference type="InterPro" id="IPR036034">
    <property type="entry name" value="PDZ_sf"/>
</dbReference>
<feature type="domain" description="PH" evidence="2">
    <location>
        <begin position="42"/>
        <end position="162"/>
    </location>
</feature>
<dbReference type="Gene3D" id="2.30.29.30">
    <property type="entry name" value="Pleckstrin-homology domain (PH domain)/Phosphotyrosine-binding domain (PTB)"/>
    <property type="match status" value="1"/>
</dbReference>
<dbReference type="SMART" id="SM00233">
    <property type="entry name" value="PH"/>
    <property type="match status" value="1"/>
</dbReference>
<name>A0A7J6AQ86_AMEME</name>
<gene>
    <name evidence="3" type="ORF">AMELA_G00112970</name>
</gene>
<dbReference type="EMBL" id="JAAGNN010000009">
    <property type="protein sequence ID" value="KAF4085053.1"/>
    <property type="molecule type" value="Genomic_DNA"/>
</dbReference>
<dbReference type="InterPro" id="IPR042986">
    <property type="entry name" value="PLEKHS1"/>
</dbReference>
<feature type="compositionally biased region" description="Basic and acidic residues" evidence="1">
    <location>
        <begin position="247"/>
        <end position="260"/>
    </location>
</feature>
<evidence type="ECO:0000313" key="4">
    <source>
        <dbReference type="Proteomes" id="UP000593565"/>
    </source>
</evidence>
<evidence type="ECO:0000256" key="1">
    <source>
        <dbReference type="SAM" id="MobiDB-lite"/>
    </source>
</evidence>
<dbReference type="SUPFAM" id="SSF50156">
    <property type="entry name" value="PDZ domain-like"/>
    <property type="match status" value="1"/>
</dbReference>
<feature type="region of interest" description="Disordered" evidence="1">
    <location>
        <begin position="188"/>
        <end position="212"/>
    </location>
</feature>
<organism evidence="3 4">
    <name type="scientific">Ameiurus melas</name>
    <name type="common">Black bullhead</name>
    <name type="synonym">Silurus melas</name>
    <dbReference type="NCBI Taxonomy" id="219545"/>
    <lineage>
        <taxon>Eukaryota</taxon>
        <taxon>Metazoa</taxon>
        <taxon>Chordata</taxon>
        <taxon>Craniata</taxon>
        <taxon>Vertebrata</taxon>
        <taxon>Euteleostomi</taxon>
        <taxon>Actinopterygii</taxon>
        <taxon>Neopterygii</taxon>
        <taxon>Teleostei</taxon>
        <taxon>Ostariophysi</taxon>
        <taxon>Siluriformes</taxon>
        <taxon>Ictaluridae</taxon>
        <taxon>Ameiurus</taxon>
    </lineage>
</organism>